<feature type="transmembrane region" description="Helical" evidence="1">
    <location>
        <begin position="142"/>
        <end position="162"/>
    </location>
</feature>
<evidence type="ECO:0000313" key="3">
    <source>
        <dbReference type="EMBL" id="ODN70121.1"/>
    </source>
</evidence>
<feature type="domain" description="EamA" evidence="2">
    <location>
        <begin position="141"/>
        <end position="274"/>
    </location>
</feature>
<dbReference type="GO" id="GO:0016020">
    <property type="term" value="C:membrane"/>
    <property type="evidence" value="ECO:0007669"/>
    <property type="project" value="InterPro"/>
</dbReference>
<dbReference type="InterPro" id="IPR037185">
    <property type="entry name" value="EmrE-like"/>
</dbReference>
<keyword evidence="1" id="KW-1133">Transmembrane helix</keyword>
<evidence type="ECO:0000256" key="1">
    <source>
        <dbReference type="SAM" id="Phobius"/>
    </source>
</evidence>
<feature type="transmembrane region" description="Helical" evidence="1">
    <location>
        <begin position="100"/>
        <end position="130"/>
    </location>
</feature>
<name>A0A1E3H3K6_9HYPH</name>
<feature type="transmembrane region" description="Helical" evidence="1">
    <location>
        <begin position="233"/>
        <end position="252"/>
    </location>
</feature>
<feature type="transmembrane region" description="Helical" evidence="1">
    <location>
        <begin position="207"/>
        <end position="227"/>
    </location>
</feature>
<feature type="transmembrane region" description="Helical" evidence="1">
    <location>
        <begin position="58"/>
        <end position="80"/>
    </location>
</feature>
<evidence type="ECO:0000259" key="2">
    <source>
        <dbReference type="Pfam" id="PF00892"/>
    </source>
</evidence>
<dbReference type="EMBL" id="MCRJ01000061">
    <property type="protein sequence ID" value="ODN70121.1"/>
    <property type="molecule type" value="Genomic_DNA"/>
</dbReference>
<comment type="caution">
    <text evidence="3">The sequence shown here is derived from an EMBL/GenBank/DDBJ whole genome shotgun (WGS) entry which is preliminary data.</text>
</comment>
<protein>
    <submittedName>
        <fullName evidence="3">EamA-like transporter family protein</fullName>
    </submittedName>
</protein>
<proteinExistence type="predicted"/>
<keyword evidence="4" id="KW-1185">Reference proteome</keyword>
<sequence length="276" mass="28338">MSPAVIGLALFAALLHATWNAFLRGGADRLWTVTVMSMSGTAVAIPFLFLLPLPAPAAWPAIALSSLLQTGYSLFLVAAYRRGELGQVYPIVRGSVPLLVTLGGLAFAGEAVGLWQMAGVLLVTAGIMTLSSGKGRADPMSVLLALATGVFIASYVMVDAIGVRLSGHSGAYTVWVLVGYGTLLPVVVAVARGGLAVDLQQRETWTALGGGLAAALAYGAVIAAFYLGPTGPIAALRETSVIFAILIGRMFLGETLTLRRGIACVVVATGAILLGL</sequence>
<evidence type="ECO:0000313" key="4">
    <source>
        <dbReference type="Proteomes" id="UP000094622"/>
    </source>
</evidence>
<dbReference type="PATRIC" id="fig|1439726.3.peg.2676"/>
<dbReference type="Pfam" id="PF00892">
    <property type="entry name" value="EamA"/>
    <property type="match status" value="2"/>
</dbReference>
<dbReference type="Proteomes" id="UP000094622">
    <property type="component" value="Unassembled WGS sequence"/>
</dbReference>
<feature type="transmembrane region" description="Helical" evidence="1">
    <location>
        <begin position="30"/>
        <end position="51"/>
    </location>
</feature>
<feature type="domain" description="EamA" evidence="2">
    <location>
        <begin position="6"/>
        <end position="131"/>
    </location>
</feature>
<dbReference type="SUPFAM" id="SSF103481">
    <property type="entry name" value="Multidrug resistance efflux transporter EmrE"/>
    <property type="match status" value="2"/>
</dbReference>
<organism evidence="3 4">
    <name type="scientific">Methylobrevis pamukkalensis</name>
    <dbReference type="NCBI Taxonomy" id="1439726"/>
    <lineage>
        <taxon>Bacteria</taxon>
        <taxon>Pseudomonadati</taxon>
        <taxon>Pseudomonadota</taxon>
        <taxon>Alphaproteobacteria</taxon>
        <taxon>Hyphomicrobiales</taxon>
        <taxon>Pleomorphomonadaceae</taxon>
        <taxon>Methylobrevis</taxon>
    </lineage>
</organism>
<dbReference type="InterPro" id="IPR000620">
    <property type="entry name" value="EamA_dom"/>
</dbReference>
<dbReference type="Gene3D" id="1.10.3730.20">
    <property type="match status" value="1"/>
</dbReference>
<accession>A0A1E3H3K6</accession>
<keyword evidence="1" id="KW-0472">Membrane</keyword>
<dbReference type="AlphaFoldDB" id="A0A1E3H3K6"/>
<dbReference type="OrthoDB" id="9783707at2"/>
<dbReference type="RefSeq" id="WP_069307132.1">
    <property type="nucleotide sequence ID" value="NZ_MCRJ01000061.1"/>
</dbReference>
<feature type="transmembrane region" description="Helical" evidence="1">
    <location>
        <begin position="174"/>
        <end position="195"/>
    </location>
</feature>
<gene>
    <name evidence="3" type="ORF">A6302_02543</name>
</gene>
<keyword evidence="1" id="KW-0812">Transmembrane</keyword>
<reference evidence="3 4" key="1">
    <citation type="submission" date="2016-07" db="EMBL/GenBank/DDBJ databases">
        <title>Draft Genome Sequence of Methylobrevis pamukkalensis PK2.</title>
        <authorList>
            <person name="Vasilenko O.V."/>
            <person name="Doronina N.V."/>
            <person name="Shmareva M.N."/>
            <person name="Tarlachkov S.V."/>
            <person name="Mustakhimov I."/>
            <person name="Trotsenko Y.A."/>
        </authorList>
    </citation>
    <scope>NUCLEOTIDE SEQUENCE [LARGE SCALE GENOMIC DNA]</scope>
    <source>
        <strain evidence="3 4">PK2</strain>
    </source>
</reference>